<gene>
    <name evidence="2" type="ORF">BU16DRAFT_501258</name>
</gene>
<feature type="region of interest" description="Disordered" evidence="1">
    <location>
        <begin position="937"/>
        <end position="961"/>
    </location>
</feature>
<dbReference type="PANTHER" id="PTHR13268:SF0">
    <property type="entry name" value="BCAS3 MICROTUBULE ASSOCIATED CELL MIGRATION FACTOR"/>
    <property type="match status" value="1"/>
</dbReference>
<sequence>MSPSPDHAADLTHPYLNAGYLYQQQRNRPKALEHLQSRGRNISRYELGRKDRYGERVTRIYPRELTKSPPSRYPTGSPPTQPPYNATTSPLLSALGTTTNTAAQYTSEWTKSLPFFANQPPQTNGISISGSPPIHHSPAGQGGMSSSPPAPGMRPLSHPNHYLSFGGRLQPSPKQSPGRDRRASMYSQYGPRTTFQNNPPLPHQPQAHYYNLPDFDLGLVPPLAEGTIPGEHGYICGFDTICMGGDDASQVAENVLLVGYEGGLEVFRVEKGRMDLVGRLEGLKGSVIGAKILPWASRRDPLASRRPLIALIIHGPAIDDASVGSASNSVAVTDEHDGSSNSPSRPASNSGNNPVNSISSYRTTLEVYSLKERKHVSTLYTSPPVPITDSIDSPMFQPPPPIGDFVVDAKGKFVVLASGASGEVFVFAPYTRVNTEPLGTFRCLGKVWTSVQFRDRGSHSSSSSAADVNSHEEQVLEQYGVPLFSLSDRWLAVAPPSSTTLLPIDGVALTSKSHERPPGLAHHSVPPQPAPTCAVDAPEPDGLLNRLTREGTQVALKGARWATDRGIQAFKSYMGKSAPPNGTSNGNYGTDPFIQPHQPYFPPTHGHHQAQPRPESTVISILDLQKLVETEESKNKSALHPVATLPAALGCSFLSFSPSGLMLMTVSKKGDFQDVWDLKRMNHRKARKSSREISSGPHVRQVARFARMTITNVIDVVWSTPRANRLAVITDKGTVHMFLMPASAFQWPPSRRIRKSDGATKPKPDESINSTTARSSAVNSAMQALNGTAKPFLNAVRTRSVSSNGSRFPSFSSLGLAPAAGAKSGKAVAAGLGKSIGAATSNIRHAGDNKLTLPPSQSGVKPGSVRWLTGKGRGSIALVAGGILQIYKIQMRPATGKGKSKNATAISKRKIVEFGLTPVRGSVFSPAVIALLQPDEERPHELGPPRDMDIHGEWIPRSLPNRRGRGGIASMAGGKKAPAAAPLSLAEIETNPPYQPFYTDRRVARFLFARSAPQDEHQHHSYSEWDQPPISPMQSSTQNLHVDDGNAWVFGDEVDAVRISTPAQQLYDIGEGEGGDGDEGAVAAAVQNKLVMRDGEEEVEQVVVTTRRRRIRRGEGEEGEEGFFEDDCEVLDFAEDRV</sequence>
<evidence type="ECO:0000313" key="2">
    <source>
        <dbReference type="EMBL" id="KAF2501837.1"/>
    </source>
</evidence>
<feature type="compositionally biased region" description="Low complexity" evidence="1">
    <location>
        <begin position="125"/>
        <end position="138"/>
    </location>
</feature>
<dbReference type="EMBL" id="MU004182">
    <property type="protein sequence ID" value="KAF2501837.1"/>
    <property type="molecule type" value="Genomic_DNA"/>
</dbReference>
<dbReference type="GO" id="GO:0042594">
    <property type="term" value="P:response to starvation"/>
    <property type="evidence" value="ECO:0007669"/>
    <property type="project" value="TreeGrafter"/>
</dbReference>
<feature type="region of interest" description="Disordered" evidence="1">
    <location>
        <begin position="121"/>
        <end position="200"/>
    </location>
</feature>
<dbReference type="AlphaFoldDB" id="A0A6A6REE1"/>
<dbReference type="PANTHER" id="PTHR13268">
    <property type="entry name" value="BREAST CARCINOMA AMPLIFIED SEQUENCE 3"/>
    <property type="match status" value="1"/>
</dbReference>
<feature type="compositionally biased region" description="Polar residues" evidence="1">
    <location>
        <begin position="185"/>
        <end position="198"/>
    </location>
</feature>
<keyword evidence="3" id="KW-1185">Reference proteome</keyword>
<feature type="compositionally biased region" description="Basic and acidic residues" evidence="1">
    <location>
        <begin position="53"/>
        <end position="66"/>
    </location>
</feature>
<dbReference type="OrthoDB" id="3938623at2759"/>
<dbReference type="InterPro" id="IPR045142">
    <property type="entry name" value="BCAS3-like"/>
</dbReference>
<feature type="compositionally biased region" description="Polar residues" evidence="1">
    <location>
        <begin position="767"/>
        <end position="776"/>
    </location>
</feature>
<dbReference type="Proteomes" id="UP000799750">
    <property type="component" value="Unassembled WGS sequence"/>
</dbReference>
<dbReference type="GO" id="GO:0006914">
    <property type="term" value="P:autophagy"/>
    <property type="evidence" value="ECO:0007669"/>
    <property type="project" value="InterPro"/>
</dbReference>
<evidence type="ECO:0000256" key="1">
    <source>
        <dbReference type="SAM" id="MobiDB-lite"/>
    </source>
</evidence>
<feature type="region of interest" description="Disordered" evidence="1">
    <location>
        <begin position="53"/>
        <end position="86"/>
    </location>
</feature>
<feature type="region of interest" description="Disordered" evidence="1">
    <location>
        <begin position="750"/>
        <end position="776"/>
    </location>
</feature>
<proteinExistence type="predicted"/>
<feature type="compositionally biased region" description="Basic and acidic residues" evidence="1">
    <location>
        <begin position="937"/>
        <end position="954"/>
    </location>
</feature>
<evidence type="ECO:0000313" key="3">
    <source>
        <dbReference type="Proteomes" id="UP000799750"/>
    </source>
</evidence>
<feature type="region of interest" description="Disordered" evidence="1">
    <location>
        <begin position="510"/>
        <end position="540"/>
    </location>
</feature>
<feature type="region of interest" description="Disordered" evidence="1">
    <location>
        <begin position="331"/>
        <end position="358"/>
    </location>
</feature>
<feature type="compositionally biased region" description="Low complexity" evidence="1">
    <location>
        <begin position="339"/>
        <end position="354"/>
    </location>
</feature>
<feature type="compositionally biased region" description="Basic and acidic residues" evidence="1">
    <location>
        <begin position="755"/>
        <end position="766"/>
    </location>
</feature>
<protein>
    <submittedName>
        <fullName evidence="2">Uncharacterized protein</fullName>
    </submittedName>
</protein>
<feature type="region of interest" description="Disordered" evidence="1">
    <location>
        <begin position="1015"/>
        <end position="1040"/>
    </location>
</feature>
<reference evidence="2" key="1">
    <citation type="journal article" date="2020" name="Stud. Mycol.">
        <title>101 Dothideomycetes genomes: a test case for predicting lifestyles and emergence of pathogens.</title>
        <authorList>
            <person name="Haridas S."/>
            <person name="Albert R."/>
            <person name="Binder M."/>
            <person name="Bloem J."/>
            <person name="Labutti K."/>
            <person name="Salamov A."/>
            <person name="Andreopoulos B."/>
            <person name="Baker S."/>
            <person name="Barry K."/>
            <person name="Bills G."/>
            <person name="Bluhm B."/>
            <person name="Cannon C."/>
            <person name="Castanera R."/>
            <person name="Culley D."/>
            <person name="Daum C."/>
            <person name="Ezra D."/>
            <person name="Gonzalez J."/>
            <person name="Henrissat B."/>
            <person name="Kuo A."/>
            <person name="Liang C."/>
            <person name="Lipzen A."/>
            <person name="Lutzoni F."/>
            <person name="Magnuson J."/>
            <person name="Mondo S."/>
            <person name="Nolan M."/>
            <person name="Ohm R."/>
            <person name="Pangilinan J."/>
            <person name="Park H.-J."/>
            <person name="Ramirez L."/>
            <person name="Alfaro M."/>
            <person name="Sun H."/>
            <person name="Tritt A."/>
            <person name="Yoshinaga Y."/>
            <person name="Zwiers L.-H."/>
            <person name="Turgeon B."/>
            <person name="Goodwin S."/>
            <person name="Spatafora J."/>
            <person name="Crous P."/>
            <person name="Grigoriev I."/>
        </authorList>
    </citation>
    <scope>NUCLEOTIDE SEQUENCE</scope>
    <source>
        <strain evidence="2">CBS 269.34</strain>
    </source>
</reference>
<organism evidence="2 3">
    <name type="scientific">Lophium mytilinum</name>
    <dbReference type="NCBI Taxonomy" id="390894"/>
    <lineage>
        <taxon>Eukaryota</taxon>
        <taxon>Fungi</taxon>
        <taxon>Dikarya</taxon>
        <taxon>Ascomycota</taxon>
        <taxon>Pezizomycotina</taxon>
        <taxon>Dothideomycetes</taxon>
        <taxon>Pleosporomycetidae</taxon>
        <taxon>Mytilinidiales</taxon>
        <taxon>Mytilinidiaceae</taxon>
        <taxon>Lophium</taxon>
    </lineage>
</organism>
<dbReference type="GO" id="GO:0005737">
    <property type="term" value="C:cytoplasm"/>
    <property type="evidence" value="ECO:0007669"/>
    <property type="project" value="TreeGrafter"/>
</dbReference>
<name>A0A6A6REE1_9PEZI</name>
<accession>A0A6A6REE1</accession>